<dbReference type="GO" id="GO:0001732">
    <property type="term" value="P:formation of cytoplasmic translation initiation complex"/>
    <property type="evidence" value="ECO:0007669"/>
    <property type="project" value="UniProtKB-UniRule"/>
</dbReference>
<dbReference type="InterPro" id="IPR027524">
    <property type="entry name" value="eIF3h"/>
</dbReference>
<dbReference type="HAMAP" id="MF_03007">
    <property type="entry name" value="eIF3h"/>
    <property type="match status" value="1"/>
</dbReference>
<sequence>MAAQAIQTAVPAEVPVFSQEKEALKALRAQDRQEKEALKALRAQDRPEKDFIIQSPYTEVDHQLDLRTLDHENTILAQALAHLRAVRDDYATAPYTESFNWSEVMGQVRRLAEASGKGFKETSFYIVAFRSQIKPSTEYSQLGGLDKAAHAEAVASGGFLKYWFGSPDSELRNLATCVWRSRQDALDGGRGPAHRKAAGSTRALYASWKIDQHRLTIRDNAHGWELSSWSGDAHKPAWGTQKRRVFSPTQTISRLRNLPNPTTPPATPCVSPPPERVFDCPENMSDSLKDAPFQAVQVEALVVMKVAKHCSATFPTTATGSIVGMDENGVLNITNSFPFPTIDGATVDSHSHQNHQNDASALAAAAPRQKSNVAYQTEMIRQLKEVNVDANNVGWYTSATMGNFINLSFIENQYHYQKENDHTVALVYDTSKSSQGHLTLRAFRLTTVFMNAYKEGKFTTEILQKSKLSFRDIIVELPITVHNSHLLTSFLHQIPSPPSLEEIDEPNSLADLKRDAIKPPMYPSIDTLDLSIDPFLEKTCDLLLESIESHYTDLNNFQFYQRQLGREQVKITQWQTKRKAENAQRTAAKQPLLAEDEWQRLFKLPQEPSRLEGMLNARQVEQYSKQVDGFTANVTAKMFAVRENLLPQ</sequence>
<proteinExistence type="inferred from homology"/>
<protein>
    <recommendedName>
        <fullName evidence="4">Eukaryotic translation initiation factor 3 subunit H</fullName>
        <shortName evidence="4">eIF3h</shortName>
    </recommendedName>
</protein>
<dbReference type="Pfam" id="PF19445">
    <property type="entry name" value="eIF3h_C"/>
    <property type="match status" value="1"/>
</dbReference>
<comment type="similarity">
    <text evidence="4">Belongs to the eIF-3 subunit H family.</text>
</comment>
<dbReference type="SMART" id="SM00232">
    <property type="entry name" value="JAB_MPN"/>
    <property type="match status" value="1"/>
</dbReference>
<accession>T5AEE6</accession>
<evidence type="ECO:0000256" key="4">
    <source>
        <dbReference type="HAMAP-Rule" id="MF_03007"/>
    </source>
</evidence>
<dbReference type="GO" id="GO:0033290">
    <property type="term" value="C:eukaryotic 48S preinitiation complex"/>
    <property type="evidence" value="ECO:0007669"/>
    <property type="project" value="UniProtKB-UniRule"/>
</dbReference>
<name>T5AEE6_OPHSC</name>
<evidence type="ECO:0000256" key="5">
    <source>
        <dbReference type="SAM" id="MobiDB-lite"/>
    </source>
</evidence>
<dbReference type="OrthoDB" id="10265695at2759"/>
<evidence type="ECO:0000259" key="6">
    <source>
        <dbReference type="PROSITE" id="PS50249"/>
    </source>
</evidence>
<dbReference type="GO" id="GO:0016282">
    <property type="term" value="C:eukaryotic 43S preinitiation complex"/>
    <property type="evidence" value="ECO:0007669"/>
    <property type="project" value="UniProtKB-UniRule"/>
</dbReference>
<evidence type="ECO:0000256" key="1">
    <source>
        <dbReference type="ARBA" id="ARBA00022490"/>
    </source>
</evidence>
<feature type="domain" description="MPN" evidence="6">
    <location>
        <begin position="296"/>
        <end position="449"/>
    </location>
</feature>
<evidence type="ECO:0000313" key="8">
    <source>
        <dbReference type="Proteomes" id="UP000019374"/>
    </source>
</evidence>
<dbReference type="GO" id="GO:0008237">
    <property type="term" value="F:metallopeptidase activity"/>
    <property type="evidence" value="ECO:0007669"/>
    <property type="project" value="InterPro"/>
</dbReference>
<reference evidence="7 8" key="1">
    <citation type="journal article" date="2013" name="Chin. Sci. Bull.">
        <title>Genome survey uncovers the secrets of sex and lifestyle in caterpillar fungus.</title>
        <authorList>
            <person name="Hu X."/>
            <person name="Zhang Y."/>
            <person name="Xiao G."/>
            <person name="Zheng P."/>
            <person name="Xia Y."/>
            <person name="Zhang X."/>
            <person name="St Leger R.J."/>
            <person name="Liu X."/>
            <person name="Wang C."/>
        </authorList>
    </citation>
    <scope>NUCLEOTIDE SEQUENCE [LARGE SCALE GENOMIC DNA]</scope>
    <source>
        <strain evidence="8">Co18 / CGMCC 3.14243</strain>
        <tissue evidence="7">Fruit-body</tissue>
    </source>
</reference>
<comment type="function">
    <text evidence="4">Component of the eukaryotic translation initiation factor 3 (eIF-3) complex, which is involved in protein synthesis of a specialized repertoire of mRNAs and, together with other initiation factors, stimulates binding of mRNA and methionyl-tRNAi to the 40S ribosome. The eIF-3 complex specifically targets and initiates translation of a subset of mRNAs involved in cell proliferation.</text>
</comment>
<keyword evidence="2 4" id="KW-0396">Initiation factor</keyword>
<dbReference type="FunFam" id="3.40.140.10:FF:000052">
    <property type="entry name" value="Eukaryotic translation initiation factor 3 subunit H"/>
    <property type="match status" value="1"/>
</dbReference>
<gene>
    <name evidence="7" type="ORF">OCS_04087</name>
</gene>
<dbReference type="GO" id="GO:0005852">
    <property type="term" value="C:eukaryotic translation initiation factor 3 complex"/>
    <property type="evidence" value="ECO:0007669"/>
    <property type="project" value="UniProtKB-UniRule"/>
</dbReference>
<dbReference type="CDD" id="cd08065">
    <property type="entry name" value="MPN_eIF3h"/>
    <property type="match status" value="1"/>
</dbReference>
<comment type="subunit">
    <text evidence="4">Component of the eukaryotic translation initiation factor 3 (eIF-3) complex.</text>
</comment>
<evidence type="ECO:0000256" key="3">
    <source>
        <dbReference type="ARBA" id="ARBA00022917"/>
    </source>
</evidence>
<dbReference type="InterPro" id="IPR037518">
    <property type="entry name" value="MPN"/>
</dbReference>
<dbReference type="AlphaFoldDB" id="T5AEE6"/>
<dbReference type="InterPro" id="IPR000555">
    <property type="entry name" value="JAMM/MPN+_dom"/>
</dbReference>
<dbReference type="PANTHER" id="PTHR36986">
    <property type="entry name" value="UPF0643 PROTEIN PB2B2.08"/>
    <property type="match status" value="1"/>
</dbReference>
<dbReference type="HOGENOM" id="CLU_485703_0_0_1"/>
<dbReference type="Pfam" id="PF01398">
    <property type="entry name" value="JAB"/>
    <property type="match status" value="1"/>
</dbReference>
<dbReference type="Gene3D" id="3.40.140.10">
    <property type="entry name" value="Cytidine Deaminase, domain 2"/>
    <property type="match status" value="1"/>
</dbReference>
<comment type="subcellular location">
    <subcellularLocation>
        <location evidence="4">Cytoplasm</location>
    </subcellularLocation>
</comment>
<dbReference type="GO" id="GO:0003743">
    <property type="term" value="F:translation initiation factor activity"/>
    <property type="evidence" value="ECO:0007669"/>
    <property type="project" value="UniProtKB-UniRule"/>
</dbReference>
<dbReference type="eggNOG" id="KOG1560">
    <property type="taxonomic scope" value="Eukaryota"/>
</dbReference>
<dbReference type="EMBL" id="KE652912">
    <property type="protein sequence ID" value="EQL00198.1"/>
    <property type="molecule type" value="Genomic_DNA"/>
</dbReference>
<dbReference type="PANTHER" id="PTHR36986:SF1">
    <property type="entry name" value="UPF0643 PROTEIN PB2B2.08"/>
    <property type="match status" value="1"/>
</dbReference>
<dbReference type="Proteomes" id="UP000019374">
    <property type="component" value="Unassembled WGS sequence"/>
</dbReference>
<evidence type="ECO:0000313" key="7">
    <source>
        <dbReference type="EMBL" id="EQL00198.1"/>
    </source>
</evidence>
<organism evidence="7 8">
    <name type="scientific">Ophiocordyceps sinensis (strain Co18 / CGMCC 3.14243)</name>
    <name type="common">Yarsagumba caterpillar fungus</name>
    <name type="synonym">Hirsutella sinensis</name>
    <dbReference type="NCBI Taxonomy" id="911162"/>
    <lineage>
        <taxon>Eukaryota</taxon>
        <taxon>Fungi</taxon>
        <taxon>Dikarya</taxon>
        <taxon>Ascomycota</taxon>
        <taxon>Pezizomycotina</taxon>
        <taxon>Sordariomycetes</taxon>
        <taxon>Hypocreomycetidae</taxon>
        <taxon>Hypocreales</taxon>
        <taxon>Ophiocordycipitaceae</taxon>
        <taxon>Ophiocordyceps</taxon>
    </lineage>
</organism>
<dbReference type="PROSITE" id="PS50249">
    <property type="entry name" value="MPN"/>
    <property type="match status" value="1"/>
</dbReference>
<dbReference type="InterPro" id="IPR045810">
    <property type="entry name" value="eIF3h_C"/>
</dbReference>
<feature type="region of interest" description="Disordered" evidence="5">
    <location>
        <begin position="346"/>
        <end position="367"/>
    </location>
</feature>
<keyword evidence="3 4" id="KW-0648">Protein biosynthesis</keyword>
<keyword evidence="1 4" id="KW-0963">Cytoplasm</keyword>
<evidence type="ECO:0000256" key="2">
    <source>
        <dbReference type="ARBA" id="ARBA00022540"/>
    </source>
</evidence>